<keyword evidence="2" id="KW-1185">Reference proteome</keyword>
<name>A0A3A2Z635_9EURO</name>
<evidence type="ECO:0000313" key="2">
    <source>
        <dbReference type="Proteomes" id="UP000266188"/>
    </source>
</evidence>
<gene>
    <name evidence="1" type="ORF">PHISCL_09108</name>
</gene>
<dbReference type="EMBL" id="MVGC01000531">
    <property type="protein sequence ID" value="RJE18562.1"/>
    <property type="molecule type" value="Genomic_DNA"/>
</dbReference>
<proteinExistence type="predicted"/>
<dbReference type="Proteomes" id="UP000266188">
    <property type="component" value="Unassembled WGS sequence"/>
</dbReference>
<reference evidence="2" key="1">
    <citation type="submission" date="2017-02" db="EMBL/GenBank/DDBJ databases">
        <authorList>
            <person name="Tafer H."/>
            <person name="Lopandic K."/>
        </authorList>
    </citation>
    <scope>NUCLEOTIDE SEQUENCE [LARGE SCALE GENOMIC DNA]</scope>
    <source>
        <strain evidence="2">CBS 366.77</strain>
    </source>
</reference>
<comment type="caution">
    <text evidence="1">The sequence shown here is derived from an EMBL/GenBank/DDBJ whole genome shotgun (WGS) entry which is preliminary data.</text>
</comment>
<organism evidence="1 2">
    <name type="scientific">Aspergillus sclerotialis</name>
    <dbReference type="NCBI Taxonomy" id="2070753"/>
    <lineage>
        <taxon>Eukaryota</taxon>
        <taxon>Fungi</taxon>
        <taxon>Dikarya</taxon>
        <taxon>Ascomycota</taxon>
        <taxon>Pezizomycotina</taxon>
        <taxon>Eurotiomycetes</taxon>
        <taxon>Eurotiomycetidae</taxon>
        <taxon>Eurotiales</taxon>
        <taxon>Aspergillaceae</taxon>
        <taxon>Aspergillus</taxon>
        <taxon>Aspergillus subgen. Polypaecilum</taxon>
    </lineage>
</organism>
<sequence>MSDSTSNTPSDGPSPETVARRQEDYLRFKHYAAITFLFAGPVLIALPPRKLDGLTVIQFSAFCMSANYLVRERTGKSFLGHITRPLAERGNELPSERALAVQAQLRAARDAQITEGGTVGEELEKLQERQKHDKG</sequence>
<protein>
    <submittedName>
        <fullName evidence="1">Uncharacterized protein</fullName>
    </submittedName>
</protein>
<feature type="non-terminal residue" evidence="1">
    <location>
        <position position="135"/>
    </location>
</feature>
<dbReference type="AlphaFoldDB" id="A0A3A2Z635"/>
<evidence type="ECO:0000313" key="1">
    <source>
        <dbReference type="EMBL" id="RJE18562.1"/>
    </source>
</evidence>
<dbReference type="OrthoDB" id="5411041at2759"/>
<accession>A0A3A2Z635</accession>